<dbReference type="OrthoDB" id="267914at2"/>
<dbReference type="GO" id="GO:0003676">
    <property type="term" value="F:nucleic acid binding"/>
    <property type="evidence" value="ECO:0007669"/>
    <property type="project" value="InterPro"/>
</dbReference>
<dbReference type="PROSITE" id="PS00092">
    <property type="entry name" value="N6_MTASE"/>
    <property type="match status" value="1"/>
</dbReference>
<dbReference type="SUPFAM" id="SSF53335">
    <property type="entry name" value="S-adenosyl-L-methionine-dependent methyltransferases"/>
    <property type="match status" value="1"/>
</dbReference>
<dbReference type="PANTHER" id="PTHR18895">
    <property type="entry name" value="HEMK METHYLTRANSFERASE"/>
    <property type="match status" value="1"/>
</dbReference>
<proteinExistence type="predicted"/>
<dbReference type="AlphaFoldDB" id="A0A4R2QV01"/>
<gene>
    <name evidence="2" type="ORF">EV191_107189</name>
</gene>
<dbReference type="GO" id="GO:0032259">
    <property type="term" value="P:methylation"/>
    <property type="evidence" value="ECO:0007669"/>
    <property type="project" value="UniProtKB-KW"/>
</dbReference>
<keyword evidence="2" id="KW-0489">Methyltransferase</keyword>
<dbReference type="InterPro" id="IPR050320">
    <property type="entry name" value="N5-glutamine_MTase"/>
</dbReference>
<dbReference type="InterPro" id="IPR002052">
    <property type="entry name" value="DNA_methylase_N6_adenine_CS"/>
</dbReference>
<dbReference type="CDD" id="cd02440">
    <property type="entry name" value="AdoMet_MTases"/>
    <property type="match status" value="1"/>
</dbReference>
<keyword evidence="2" id="KW-0808">Transferase</keyword>
<dbReference type="RefSeq" id="WP_132878162.1">
    <property type="nucleotide sequence ID" value="NZ_SLXQ01000007.1"/>
</dbReference>
<comment type="caution">
    <text evidence="2">The sequence shown here is derived from an EMBL/GenBank/DDBJ whole genome shotgun (WGS) entry which is preliminary data.</text>
</comment>
<accession>A0A4R2QV01</accession>
<evidence type="ECO:0000313" key="3">
    <source>
        <dbReference type="Proteomes" id="UP000294911"/>
    </source>
</evidence>
<feature type="domain" description="Methyltransferase small" evidence="1">
    <location>
        <begin position="199"/>
        <end position="276"/>
    </location>
</feature>
<protein>
    <submittedName>
        <fullName evidence="2">Methylase of polypeptide subunit release factors</fullName>
    </submittedName>
</protein>
<dbReference type="InterPro" id="IPR029063">
    <property type="entry name" value="SAM-dependent_MTases_sf"/>
</dbReference>
<evidence type="ECO:0000259" key="1">
    <source>
        <dbReference type="Pfam" id="PF05175"/>
    </source>
</evidence>
<organism evidence="2 3">
    <name type="scientific">Tamaricihabitans halophyticus</name>
    <dbReference type="NCBI Taxonomy" id="1262583"/>
    <lineage>
        <taxon>Bacteria</taxon>
        <taxon>Bacillati</taxon>
        <taxon>Actinomycetota</taxon>
        <taxon>Actinomycetes</taxon>
        <taxon>Pseudonocardiales</taxon>
        <taxon>Pseudonocardiaceae</taxon>
        <taxon>Tamaricihabitans</taxon>
    </lineage>
</organism>
<dbReference type="Gene3D" id="3.40.50.150">
    <property type="entry name" value="Vaccinia Virus protein VP39"/>
    <property type="match status" value="1"/>
</dbReference>
<evidence type="ECO:0000313" key="2">
    <source>
        <dbReference type="EMBL" id="TCP50925.1"/>
    </source>
</evidence>
<dbReference type="Pfam" id="PF05175">
    <property type="entry name" value="MTS"/>
    <property type="match status" value="1"/>
</dbReference>
<reference evidence="2 3" key="1">
    <citation type="submission" date="2019-03" db="EMBL/GenBank/DDBJ databases">
        <title>Genomic Encyclopedia of Type Strains, Phase IV (KMG-IV): sequencing the most valuable type-strain genomes for metagenomic binning, comparative biology and taxonomic classification.</title>
        <authorList>
            <person name="Goeker M."/>
        </authorList>
    </citation>
    <scope>NUCLEOTIDE SEQUENCE [LARGE SCALE GENOMIC DNA]</scope>
    <source>
        <strain evidence="2 3">DSM 45765</strain>
    </source>
</reference>
<sequence length="381" mass="41921">MVDIHWTESGGSRSAVWHSATGQLPPRRIELADDRTRANDAYRLARAGTGLLWRGDYHNGRQLLQAVRRRIDRSDSSADATNSIAEAFRRQRQTRQRQAELLNKVLLELTADYRIPLRRAPDVRQACRWAYGTSSQATVLPLRELLGVLGAWQWHEKGVPIPALNSRIHPHYGVFSPTRNEYIDLVAEAPLPPGAHPPDLVFDIGTGTGVLAAVLANRGIGRIVATDSSPSAVACATANIARLGFAGQVDVVQGDMFPRGRAGLIVCNPPWLPGQPNSLLEQGVYDPQSQMLRGFLDQLRDHLEPHGQGWLILSDLAERLGLRTRTELLDMITAAGLRVLGRLDTAPRHPRSTETTDPVHAARAAEVVSLWRLSPADDRPG</sequence>
<dbReference type="EMBL" id="SLXQ01000007">
    <property type="protein sequence ID" value="TCP50925.1"/>
    <property type="molecule type" value="Genomic_DNA"/>
</dbReference>
<keyword evidence="3" id="KW-1185">Reference proteome</keyword>
<dbReference type="Proteomes" id="UP000294911">
    <property type="component" value="Unassembled WGS sequence"/>
</dbReference>
<dbReference type="InterPro" id="IPR007848">
    <property type="entry name" value="Small_mtfrase_dom"/>
</dbReference>
<dbReference type="PANTHER" id="PTHR18895:SF74">
    <property type="entry name" value="MTRF1L RELEASE FACTOR GLUTAMINE METHYLTRANSFERASE"/>
    <property type="match status" value="1"/>
</dbReference>
<dbReference type="GO" id="GO:0036009">
    <property type="term" value="F:protein-glutamine N-methyltransferase activity"/>
    <property type="evidence" value="ECO:0007669"/>
    <property type="project" value="TreeGrafter"/>
</dbReference>
<name>A0A4R2QV01_9PSEU</name>